<evidence type="ECO:0000313" key="2">
    <source>
        <dbReference type="EMBL" id="EMD95287.1"/>
    </source>
</evidence>
<sequence length="382" mass="42225">MPPDSDTIVVNTQENRQESLGPEAQINREMEIESTPATPIQNQPTPSVFEIPILPLNKRYANFSPETTYRGRNPYQNTSSPKPVAKNSEQAIYWARDLILQASTMEESHVAQNKLLELLDVFRDYTETGRVANQITEKLSAKLAYHSATLANASQQATKTLKQATIAASNKAQSAAQLAQKPAQTSYAAIAANNPNQAWTTVQPRKKPAQSAKKPIPHYQTLVTLEEGQTISPLLARNKINQAFQKAGIAGPVIQQVAISKRNNLILTTTEGYSGEFLLKQINTWQSQLPIKKAQPLESWTKLVVHGVPTTFDGAENLQLLHTEIPTYNKNQTIVGNPFWISKNWRSQQSGSIVIAFRSEEEAKKIGTSAKDLDTTLVGVET</sequence>
<feature type="region of interest" description="Disordered" evidence="1">
    <location>
        <begin position="1"/>
        <end position="20"/>
    </location>
</feature>
<evidence type="ECO:0000313" key="3">
    <source>
        <dbReference type="Proteomes" id="UP000016936"/>
    </source>
</evidence>
<dbReference type="OrthoDB" id="3737666at2759"/>
<reference evidence="3" key="2">
    <citation type="journal article" date="2013" name="PLoS Genet.">
        <title>Comparative genome structure, secondary metabolite, and effector coding capacity across Cochliobolus pathogens.</title>
        <authorList>
            <person name="Condon B.J."/>
            <person name="Leng Y."/>
            <person name="Wu D."/>
            <person name="Bushley K.E."/>
            <person name="Ohm R.A."/>
            <person name="Otillar R."/>
            <person name="Martin J."/>
            <person name="Schackwitz W."/>
            <person name="Grimwood J."/>
            <person name="MohdZainudin N."/>
            <person name="Xue C."/>
            <person name="Wang R."/>
            <person name="Manning V.A."/>
            <person name="Dhillon B."/>
            <person name="Tu Z.J."/>
            <person name="Steffenson B.J."/>
            <person name="Salamov A."/>
            <person name="Sun H."/>
            <person name="Lowry S."/>
            <person name="LaButti K."/>
            <person name="Han J."/>
            <person name="Copeland A."/>
            <person name="Lindquist E."/>
            <person name="Barry K."/>
            <person name="Schmutz J."/>
            <person name="Baker S.E."/>
            <person name="Ciuffetti L.M."/>
            <person name="Grigoriev I.V."/>
            <person name="Zhong S."/>
            <person name="Turgeon B.G."/>
        </authorList>
    </citation>
    <scope>NUCLEOTIDE SEQUENCE [LARGE SCALE GENOMIC DNA]</scope>
    <source>
        <strain evidence="3">C5 / ATCC 48332 / race O</strain>
    </source>
</reference>
<dbReference type="Proteomes" id="UP000016936">
    <property type="component" value="Unassembled WGS sequence"/>
</dbReference>
<evidence type="ECO:0000256" key="1">
    <source>
        <dbReference type="SAM" id="MobiDB-lite"/>
    </source>
</evidence>
<protein>
    <submittedName>
        <fullName evidence="2">Uncharacterized protein</fullName>
    </submittedName>
</protein>
<organism evidence="2 3">
    <name type="scientific">Cochliobolus heterostrophus (strain C5 / ATCC 48332 / race O)</name>
    <name type="common">Southern corn leaf blight fungus</name>
    <name type="synonym">Bipolaris maydis</name>
    <dbReference type="NCBI Taxonomy" id="701091"/>
    <lineage>
        <taxon>Eukaryota</taxon>
        <taxon>Fungi</taxon>
        <taxon>Dikarya</taxon>
        <taxon>Ascomycota</taxon>
        <taxon>Pezizomycotina</taxon>
        <taxon>Dothideomycetes</taxon>
        <taxon>Pleosporomycetidae</taxon>
        <taxon>Pleosporales</taxon>
        <taxon>Pleosporineae</taxon>
        <taxon>Pleosporaceae</taxon>
        <taxon>Bipolaris</taxon>
    </lineage>
</organism>
<dbReference type="HOGENOM" id="CLU_048134_0_0_1"/>
<accession>M2V5R9</accession>
<dbReference type="eggNOG" id="KOG1075">
    <property type="taxonomic scope" value="Eukaryota"/>
</dbReference>
<feature type="region of interest" description="Disordered" evidence="1">
    <location>
        <begin position="65"/>
        <end position="84"/>
    </location>
</feature>
<keyword evidence="3" id="KW-1185">Reference proteome</keyword>
<proteinExistence type="predicted"/>
<reference evidence="2 3" key="1">
    <citation type="journal article" date="2012" name="PLoS Pathog.">
        <title>Diverse lifestyles and strategies of plant pathogenesis encoded in the genomes of eighteen Dothideomycetes fungi.</title>
        <authorList>
            <person name="Ohm R.A."/>
            <person name="Feau N."/>
            <person name="Henrissat B."/>
            <person name="Schoch C.L."/>
            <person name="Horwitz B.A."/>
            <person name="Barry K.W."/>
            <person name="Condon B.J."/>
            <person name="Copeland A.C."/>
            <person name="Dhillon B."/>
            <person name="Glaser F."/>
            <person name="Hesse C.N."/>
            <person name="Kosti I."/>
            <person name="LaButti K."/>
            <person name="Lindquist E.A."/>
            <person name="Lucas S."/>
            <person name="Salamov A.A."/>
            <person name="Bradshaw R.E."/>
            <person name="Ciuffetti L."/>
            <person name="Hamelin R.C."/>
            <person name="Kema G.H.J."/>
            <person name="Lawrence C."/>
            <person name="Scott J.A."/>
            <person name="Spatafora J.W."/>
            <person name="Turgeon B.G."/>
            <person name="de Wit P.J.G.M."/>
            <person name="Zhong S."/>
            <person name="Goodwin S.B."/>
            <person name="Grigoriev I.V."/>
        </authorList>
    </citation>
    <scope>NUCLEOTIDE SEQUENCE [LARGE SCALE GENOMIC DNA]</scope>
    <source>
        <strain evidence="3">C5 / ATCC 48332 / race O</strain>
    </source>
</reference>
<dbReference type="EMBL" id="KB445571">
    <property type="protein sequence ID" value="EMD95287.1"/>
    <property type="molecule type" value="Genomic_DNA"/>
</dbReference>
<name>M2V5R9_COCH5</name>
<dbReference type="OMA" id="FWISKNW"/>
<dbReference type="AlphaFoldDB" id="M2V5R9"/>
<gene>
    <name evidence="2" type="ORF">COCHEDRAFT_1092075</name>
</gene>